<dbReference type="InterPro" id="IPR013655">
    <property type="entry name" value="PAS_fold_3"/>
</dbReference>
<dbReference type="Gene3D" id="3.30.450.20">
    <property type="entry name" value="PAS domain"/>
    <property type="match status" value="1"/>
</dbReference>
<accession>A0A9P6J210</accession>
<comment type="caution">
    <text evidence="3">The sequence shown here is derived from an EMBL/GenBank/DDBJ whole genome shotgun (WGS) entry which is preliminary data.</text>
</comment>
<feature type="compositionally biased region" description="Polar residues" evidence="1">
    <location>
        <begin position="282"/>
        <end position="299"/>
    </location>
</feature>
<dbReference type="Proteomes" id="UP000738359">
    <property type="component" value="Unassembled WGS sequence"/>
</dbReference>
<dbReference type="EMBL" id="JAAAHY010000872">
    <property type="protein sequence ID" value="KAF9955990.1"/>
    <property type="molecule type" value="Genomic_DNA"/>
</dbReference>
<feature type="compositionally biased region" description="Low complexity" evidence="1">
    <location>
        <begin position="300"/>
        <end position="309"/>
    </location>
</feature>
<name>A0A9P6J210_MORAP</name>
<dbReference type="NCBIfam" id="TIGR00229">
    <property type="entry name" value="sensory_box"/>
    <property type="match status" value="1"/>
</dbReference>
<evidence type="ECO:0000259" key="2">
    <source>
        <dbReference type="Pfam" id="PF08447"/>
    </source>
</evidence>
<reference evidence="3" key="1">
    <citation type="journal article" date="2020" name="Fungal Divers.">
        <title>Resolving the Mortierellaceae phylogeny through synthesis of multi-gene phylogenetics and phylogenomics.</title>
        <authorList>
            <person name="Vandepol N."/>
            <person name="Liber J."/>
            <person name="Desiro A."/>
            <person name="Na H."/>
            <person name="Kennedy M."/>
            <person name="Barry K."/>
            <person name="Grigoriev I.V."/>
            <person name="Miller A.N."/>
            <person name="O'Donnell K."/>
            <person name="Stajich J.E."/>
            <person name="Bonito G."/>
        </authorList>
    </citation>
    <scope>NUCLEOTIDE SEQUENCE</scope>
    <source>
        <strain evidence="3">CK1249</strain>
    </source>
</reference>
<gene>
    <name evidence="3" type="ORF">BGZ70_010061</name>
</gene>
<feature type="compositionally biased region" description="Basic and acidic residues" evidence="1">
    <location>
        <begin position="343"/>
        <end position="352"/>
    </location>
</feature>
<evidence type="ECO:0000313" key="3">
    <source>
        <dbReference type="EMBL" id="KAF9955990.1"/>
    </source>
</evidence>
<proteinExistence type="predicted"/>
<evidence type="ECO:0000313" key="4">
    <source>
        <dbReference type="Proteomes" id="UP000738359"/>
    </source>
</evidence>
<feature type="domain" description="PAS fold-3" evidence="2">
    <location>
        <begin position="25"/>
        <end position="95"/>
    </location>
</feature>
<dbReference type="InterPro" id="IPR000014">
    <property type="entry name" value="PAS"/>
</dbReference>
<dbReference type="CDD" id="cd00130">
    <property type="entry name" value="PAS"/>
    <property type="match status" value="2"/>
</dbReference>
<dbReference type="AlphaFoldDB" id="A0A9P6J210"/>
<dbReference type="InterPro" id="IPR035965">
    <property type="entry name" value="PAS-like_dom_sf"/>
</dbReference>
<feature type="region of interest" description="Disordered" evidence="1">
    <location>
        <begin position="281"/>
        <end position="316"/>
    </location>
</feature>
<protein>
    <recommendedName>
        <fullName evidence="2">PAS fold-3 domain-containing protein</fullName>
    </recommendedName>
</protein>
<organism evidence="3 4">
    <name type="scientific">Mortierella alpina</name>
    <name type="common">Oleaginous fungus</name>
    <name type="synonym">Mortierella renispora</name>
    <dbReference type="NCBI Taxonomy" id="64518"/>
    <lineage>
        <taxon>Eukaryota</taxon>
        <taxon>Fungi</taxon>
        <taxon>Fungi incertae sedis</taxon>
        <taxon>Mucoromycota</taxon>
        <taxon>Mortierellomycotina</taxon>
        <taxon>Mortierellomycetes</taxon>
        <taxon>Mortierellales</taxon>
        <taxon>Mortierellaceae</taxon>
        <taxon>Mortierella</taxon>
    </lineage>
</organism>
<dbReference type="Pfam" id="PF08447">
    <property type="entry name" value="PAS_3"/>
    <property type="match status" value="1"/>
</dbReference>
<feature type="region of interest" description="Disordered" evidence="1">
    <location>
        <begin position="338"/>
        <end position="381"/>
    </location>
</feature>
<dbReference type="SUPFAM" id="SSF55785">
    <property type="entry name" value="PYP-like sensor domain (PAS domain)"/>
    <property type="match status" value="1"/>
</dbReference>
<dbReference type="OrthoDB" id="411251at2759"/>
<sequence>MASTSCSELNCITFHDLSPRALYLWASPSIEDCLGYSAEELIDTSPYDLLILDDLPSATTAHTENVLNDMVASQALVRYRHKNGSAVPVLAIFSVCYEFLVVCLTVLDSDFTTFKARQVHSAAMTRIVQSKQEEFARIRRHHTAFKAVPRNGWNTQELEPEFRVCMILNRYSRALGVLYASPSCEQVLLIDSEAIVGKPFLLFIRADDLGSFVDQVQVAKSSTAITHMRFWFQSPNWVQEIPCEATLFSAADGLIVIMRRCRPFVRRRLIGGVDLYERKSATPMSQPSSVESDSAQYIRSISSTPSSGSNDQRGRGKVISASIKRLIELDEDEDLKPLVAVAEGEHSPKDESAGVQLENQPHFRPHVRIDEDDDMMEEELQ</sequence>
<keyword evidence="4" id="KW-1185">Reference proteome</keyword>
<feature type="compositionally biased region" description="Acidic residues" evidence="1">
    <location>
        <begin position="370"/>
        <end position="381"/>
    </location>
</feature>
<evidence type="ECO:0000256" key="1">
    <source>
        <dbReference type="SAM" id="MobiDB-lite"/>
    </source>
</evidence>